<proteinExistence type="predicted"/>
<name>A3IVX8_9CHRO</name>
<dbReference type="OrthoDB" id="515144at2"/>
<protein>
    <submittedName>
        <fullName evidence="2">Transcriptional Regulator, XRE family protein</fullName>
    </submittedName>
</protein>
<dbReference type="RefSeq" id="WP_008277535.1">
    <property type="nucleotide sequence ID" value="NZ_AAXW01000046.1"/>
</dbReference>
<gene>
    <name evidence="2" type="ORF">CY0110_30825</name>
</gene>
<dbReference type="EMBL" id="AAXW01000046">
    <property type="protein sequence ID" value="EAZ89364.1"/>
    <property type="molecule type" value="Genomic_DNA"/>
</dbReference>
<dbReference type="InterPro" id="IPR001387">
    <property type="entry name" value="Cro/C1-type_HTH"/>
</dbReference>
<evidence type="ECO:0000259" key="1">
    <source>
        <dbReference type="PROSITE" id="PS50943"/>
    </source>
</evidence>
<dbReference type="SUPFAM" id="SSF47413">
    <property type="entry name" value="lambda repressor-like DNA-binding domains"/>
    <property type="match status" value="1"/>
</dbReference>
<dbReference type="CDD" id="cd00093">
    <property type="entry name" value="HTH_XRE"/>
    <property type="match status" value="1"/>
</dbReference>
<dbReference type="AlphaFoldDB" id="A3IVX8"/>
<feature type="domain" description="HTH cro/C1-type" evidence="1">
    <location>
        <begin position="23"/>
        <end position="78"/>
    </location>
</feature>
<sequence>MKNQKVKIRRYQEAEVVNFGKRLKEARMADGRSVQVLATMAGISLGYWYQLEKEDREWISEEVLRSIESVLDTDFGAQFSYDKQEVS</sequence>
<evidence type="ECO:0000313" key="2">
    <source>
        <dbReference type="EMBL" id="EAZ89364.1"/>
    </source>
</evidence>
<dbReference type="PROSITE" id="PS50943">
    <property type="entry name" value="HTH_CROC1"/>
    <property type="match status" value="1"/>
</dbReference>
<organism evidence="2 3">
    <name type="scientific">Crocosphaera chwakensis CCY0110</name>
    <dbReference type="NCBI Taxonomy" id="391612"/>
    <lineage>
        <taxon>Bacteria</taxon>
        <taxon>Bacillati</taxon>
        <taxon>Cyanobacteriota</taxon>
        <taxon>Cyanophyceae</taxon>
        <taxon>Oscillatoriophycideae</taxon>
        <taxon>Chroococcales</taxon>
        <taxon>Aphanothecaceae</taxon>
        <taxon>Crocosphaera</taxon>
        <taxon>Crocosphaera chwakensis</taxon>
    </lineage>
</organism>
<comment type="caution">
    <text evidence="2">The sequence shown here is derived from an EMBL/GenBank/DDBJ whole genome shotgun (WGS) entry which is preliminary data.</text>
</comment>
<dbReference type="GO" id="GO:0003677">
    <property type="term" value="F:DNA binding"/>
    <property type="evidence" value="ECO:0007669"/>
    <property type="project" value="InterPro"/>
</dbReference>
<dbReference type="InterPro" id="IPR010982">
    <property type="entry name" value="Lambda_DNA-bd_dom_sf"/>
</dbReference>
<dbReference type="Proteomes" id="UP000003781">
    <property type="component" value="Unassembled WGS sequence"/>
</dbReference>
<dbReference type="Gene3D" id="1.10.260.40">
    <property type="entry name" value="lambda repressor-like DNA-binding domains"/>
    <property type="match status" value="1"/>
</dbReference>
<dbReference type="SMART" id="SM00530">
    <property type="entry name" value="HTH_XRE"/>
    <property type="match status" value="1"/>
</dbReference>
<reference evidence="2 3" key="1">
    <citation type="submission" date="2007-03" db="EMBL/GenBank/DDBJ databases">
        <authorList>
            <person name="Stal L."/>
            <person name="Ferriera S."/>
            <person name="Johnson J."/>
            <person name="Kravitz S."/>
            <person name="Beeson K."/>
            <person name="Sutton G."/>
            <person name="Rogers Y.-H."/>
            <person name="Friedman R."/>
            <person name="Frazier M."/>
            <person name="Venter J.C."/>
        </authorList>
    </citation>
    <scope>NUCLEOTIDE SEQUENCE [LARGE SCALE GENOMIC DNA]</scope>
    <source>
        <strain evidence="2 3">CCY0110</strain>
    </source>
</reference>
<evidence type="ECO:0000313" key="3">
    <source>
        <dbReference type="Proteomes" id="UP000003781"/>
    </source>
</evidence>
<dbReference type="eggNOG" id="COG1426">
    <property type="taxonomic scope" value="Bacteria"/>
</dbReference>
<keyword evidence="3" id="KW-1185">Reference proteome</keyword>
<accession>A3IVX8</accession>